<dbReference type="InterPro" id="IPR029033">
    <property type="entry name" value="His_PPase_superfam"/>
</dbReference>
<dbReference type="Pfam" id="PF00300">
    <property type="entry name" value="His_Phos_1"/>
    <property type="match status" value="1"/>
</dbReference>
<dbReference type="AlphaFoldDB" id="A0A1S1ND07"/>
<dbReference type="EMBL" id="MNAN01000011">
    <property type="protein sequence ID" value="OHU97548.1"/>
    <property type="molecule type" value="Genomic_DNA"/>
</dbReference>
<evidence type="ECO:0000313" key="1">
    <source>
        <dbReference type="EMBL" id="OHU97548.1"/>
    </source>
</evidence>
<comment type="caution">
    <text evidence="1">The sequence shown here is derived from an EMBL/GenBank/DDBJ whole genome shotgun (WGS) entry which is preliminary data.</text>
</comment>
<keyword evidence="2" id="KW-1185">Reference proteome</keyword>
<dbReference type="RefSeq" id="WP_070990118.1">
    <property type="nucleotide sequence ID" value="NZ_CBCSHD010000003.1"/>
</dbReference>
<sequence length="215" mass="23903">MTTRLIVVRHGNTFLPTDTPTRVGARTDLDLVETDKGTAVGQYLLANHWVAHSIYAGPLKRHQQTAQLICTALGLQSDCIRSEEFLNEIDYGPDENKTENDVMLRLGDGNLEAGKAVIARWNSHGEVPSGWLVDPDALRQGWLSFAQAILCNHQDKTTLMVSSNGIMRFSHVIDKQFNESNLKVPTGGICIFENETNQEDGWRCVEWGKVPKISG</sequence>
<evidence type="ECO:0008006" key="3">
    <source>
        <dbReference type="Google" id="ProtNLM"/>
    </source>
</evidence>
<dbReference type="Proteomes" id="UP000180253">
    <property type="component" value="Unassembled WGS sequence"/>
</dbReference>
<proteinExistence type="predicted"/>
<accession>A0A1S1ND07</accession>
<name>A0A1S1ND07_9GAMM</name>
<dbReference type="OrthoDB" id="280692at2"/>
<protein>
    <recommendedName>
        <fullName evidence="3">Histidine phosphatase family protein</fullName>
    </recommendedName>
</protein>
<dbReference type="Gene3D" id="3.40.50.1240">
    <property type="entry name" value="Phosphoglycerate mutase-like"/>
    <property type="match status" value="1"/>
</dbReference>
<dbReference type="InterPro" id="IPR013078">
    <property type="entry name" value="His_Pase_superF_clade-1"/>
</dbReference>
<dbReference type="SUPFAM" id="SSF53254">
    <property type="entry name" value="Phosphoglycerate mutase-like"/>
    <property type="match status" value="1"/>
</dbReference>
<dbReference type="CDD" id="cd07067">
    <property type="entry name" value="HP_PGM_like"/>
    <property type="match status" value="1"/>
</dbReference>
<evidence type="ECO:0000313" key="2">
    <source>
        <dbReference type="Proteomes" id="UP000180253"/>
    </source>
</evidence>
<gene>
    <name evidence="1" type="ORF">BIW53_01940</name>
</gene>
<dbReference type="STRING" id="327939.BIW53_01940"/>
<reference evidence="1 2" key="1">
    <citation type="submission" date="2016-10" db="EMBL/GenBank/DDBJ databases">
        <title>Pseudoalteromonas amylolytica sp. nov., isolated from the surface seawater.</title>
        <authorList>
            <person name="Wu Y.-H."/>
            <person name="Cheng H."/>
            <person name="Jin X.-B."/>
            <person name="Wang C.-S."/>
            <person name="Xu X.-W."/>
        </authorList>
    </citation>
    <scope>NUCLEOTIDE SEQUENCE [LARGE SCALE GENOMIC DNA]</scope>
    <source>
        <strain evidence="1 2">JCM 12483</strain>
    </source>
</reference>
<organism evidence="1 2">
    <name type="scientific">Pseudoalteromonas byunsanensis</name>
    <dbReference type="NCBI Taxonomy" id="327939"/>
    <lineage>
        <taxon>Bacteria</taxon>
        <taxon>Pseudomonadati</taxon>
        <taxon>Pseudomonadota</taxon>
        <taxon>Gammaproteobacteria</taxon>
        <taxon>Alteromonadales</taxon>
        <taxon>Pseudoalteromonadaceae</taxon>
        <taxon>Pseudoalteromonas</taxon>
    </lineage>
</organism>